<evidence type="ECO:0000313" key="5">
    <source>
        <dbReference type="EMBL" id="MBO1307474.1"/>
    </source>
</evidence>
<dbReference type="PANTHER" id="PTHR42796">
    <property type="entry name" value="FUMARYLACETOACETATE HYDROLASE DOMAIN-CONTAINING PROTEIN 2A-RELATED"/>
    <property type="match status" value="1"/>
</dbReference>
<dbReference type="InterPro" id="IPR036663">
    <property type="entry name" value="Fumarylacetoacetase_C_sf"/>
</dbReference>
<keyword evidence="3" id="KW-0175">Coiled coil</keyword>
<keyword evidence="2" id="KW-0479">Metal-binding</keyword>
<organism evidence="5 6">
    <name type="scientific">Candidatus Enterococcus moelleringii</name>
    <dbReference type="NCBI Taxonomy" id="2815325"/>
    <lineage>
        <taxon>Bacteria</taxon>
        <taxon>Bacillati</taxon>
        <taxon>Bacillota</taxon>
        <taxon>Bacilli</taxon>
        <taxon>Lactobacillales</taxon>
        <taxon>Enterococcaceae</taxon>
        <taxon>Enterococcus</taxon>
    </lineage>
</organism>
<dbReference type="Gene3D" id="3.90.850.10">
    <property type="entry name" value="Fumarylacetoacetase-like, C-terminal domain"/>
    <property type="match status" value="1"/>
</dbReference>
<comment type="similarity">
    <text evidence="1">Belongs to the FAH family.</text>
</comment>
<evidence type="ECO:0000256" key="1">
    <source>
        <dbReference type="ARBA" id="ARBA00010211"/>
    </source>
</evidence>
<dbReference type="Pfam" id="PF01557">
    <property type="entry name" value="FAA_hydrolase"/>
    <property type="match status" value="1"/>
</dbReference>
<dbReference type="SUPFAM" id="SSF56529">
    <property type="entry name" value="FAH"/>
    <property type="match status" value="1"/>
</dbReference>
<keyword evidence="5" id="KW-0378">Hydrolase</keyword>
<sequence length="290" mass="32053">MKFCTFRQQGEEQVGLVSADEQTVFALKELDASITKMEELIENYSSLKEKLEKQADQLTPIPIDRVELLAPIPQPKHDLLCVGLNYRLHALESAKFAGREYQAPKHPVYFSKRVNRAVGPNGTIQAHGDVTEKLDYEVELAVIIGKKCSKLSPDEVFDAIFGYTVGNDVSARDIQSAYGQFMFGKGLDDFAPLGPWIVTKDELSQPPHLNLKTYVNGELRQDSNTSDLIFDLPYMISELSQGMTLEPGDILLTGTPAGVGMGFQPPKFLQAGDEVICEIEGIGQLKNTIS</sequence>
<evidence type="ECO:0000259" key="4">
    <source>
        <dbReference type="Pfam" id="PF01557"/>
    </source>
</evidence>
<reference evidence="5 6" key="1">
    <citation type="submission" date="2021-03" db="EMBL/GenBank/DDBJ databases">
        <title>Enterococcal diversity collection.</title>
        <authorList>
            <person name="Gilmore M.S."/>
            <person name="Schwartzman J."/>
            <person name="Van Tyne D."/>
            <person name="Martin M."/>
            <person name="Earl A.M."/>
            <person name="Manson A.L."/>
            <person name="Straub T."/>
            <person name="Salamzade R."/>
            <person name="Saavedra J."/>
            <person name="Lebreton F."/>
            <person name="Prichula J."/>
            <person name="Schaufler K."/>
            <person name="Gaca A."/>
            <person name="Sgardioli B."/>
            <person name="Wagenaar J."/>
            <person name="Strong T."/>
        </authorList>
    </citation>
    <scope>NUCLEOTIDE SEQUENCE [LARGE SCALE GENOMIC DNA]</scope>
    <source>
        <strain evidence="5 6">669A</strain>
    </source>
</reference>
<dbReference type="InterPro" id="IPR011234">
    <property type="entry name" value="Fumarylacetoacetase-like_C"/>
</dbReference>
<dbReference type="InterPro" id="IPR051121">
    <property type="entry name" value="FAH"/>
</dbReference>
<dbReference type="Proteomes" id="UP000664601">
    <property type="component" value="Unassembled WGS sequence"/>
</dbReference>
<comment type="caution">
    <text evidence="5">The sequence shown here is derived from an EMBL/GenBank/DDBJ whole genome shotgun (WGS) entry which is preliminary data.</text>
</comment>
<name>A0ABS3LGI5_9ENTE</name>
<dbReference type="RefSeq" id="WP_207674476.1">
    <property type="nucleotide sequence ID" value="NZ_JAFREM010000025.1"/>
</dbReference>
<feature type="coiled-coil region" evidence="3">
    <location>
        <begin position="27"/>
        <end position="57"/>
    </location>
</feature>
<gene>
    <name evidence="5" type="ORF">JZO70_14955</name>
</gene>
<dbReference type="EMBL" id="JAFREM010000025">
    <property type="protein sequence ID" value="MBO1307474.1"/>
    <property type="molecule type" value="Genomic_DNA"/>
</dbReference>
<evidence type="ECO:0000256" key="3">
    <source>
        <dbReference type="SAM" id="Coils"/>
    </source>
</evidence>
<evidence type="ECO:0000313" key="6">
    <source>
        <dbReference type="Proteomes" id="UP000664601"/>
    </source>
</evidence>
<feature type="domain" description="Fumarylacetoacetase-like C-terminal" evidence="4">
    <location>
        <begin position="80"/>
        <end position="289"/>
    </location>
</feature>
<dbReference type="PANTHER" id="PTHR42796:SF4">
    <property type="entry name" value="FUMARYLACETOACETATE HYDROLASE DOMAIN-CONTAINING PROTEIN 2A"/>
    <property type="match status" value="1"/>
</dbReference>
<proteinExistence type="inferred from homology"/>
<evidence type="ECO:0000256" key="2">
    <source>
        <dbReference type="ARBA" id="ARBA00022723"/>
    </source>
</evidence>
<keyword evidence="6" id="KW-1185">Reference proteome</keyword>
<dbReference type="GO" id="GO:0016787">
    <property type="term" value="F:hydrolase activity"/>
    <property type="evidence" value="ECO:0007669"/>
    <property type="project" value="UniProtKB-KW"/>
</dbReference>
<protein>
    <submittedName>
        <fullName evidence="5">Fumarylacetoacetate hydrolase family protein</fullName>
    </submittedName>
</protein>
<accession>A0ABS3LGI5</accession>